<accession>A0A0D0BS99</accession>
<reference evidence="2" key="2">
    <citation type="submission" date="2015-01" db="EMBL/GenBank/DDBJ databases">
        <title>Evolutionary Origins and Diversification of the Mycorrhizal Mutualists.</title>
        <authorList>
            <consortium name="DOE Joint Genome Institute"/>
            <consortium name="Mycorrhizal Genomics Consortium"/>
            <person name="Kohler A."/>
            <person name="Kuo A."/>
            <person name="Nagy L.G."/>
            <person name="Floudas D."/>
            <person name="Copeland A."/>
            <person name="Barry K.W."/>
            <person name="Cichocki N."/>
            <person name="Veneault-Fourrey C."/>
            <person name="LaButti K."/>
            <person name="Lindquist E.A."/>
            <person name="Lipzen A."/>
            <person name="Lundell T."/>
            <person name="Morin E."/>
            <person name="Murat C."/>
            <person name="Riley R."/>
            <person name="Ohm R."/>
            <person name="Sun H."/>
            <person name="Tunlid A."/>
            <person name="Henrissat B."/>
            <person name="Grigoriev I.V."/>
            <person name="Hibbett D.S."/>
            <person name="Martin F."/>
        </authorList>
    </citation>
    <scope>NUCLEOTIDE SEQUENCE [LARGE SCALE GENOMIC DNA]</scope>
    <source>
        <strain evidence="2">Ve08.2h10</strain>
    </source>
</reference>
<dbReference type="EMBL" id="KN828954">
    <property type="protein sequence ID" value="KIK74337.1"/>
    <property type="molecule type" value="Genomic_DNA"/>
</dbReference>
<name>A0A0D0BS99_9AGAM</name>
<keyword evidence="2" id="KW-1185">Reference proteome</keyword>
<sequence>MPHSLFTEEQLTLLEGVLDEYHEISGQRKVARKEAIVTRVTRKFVTVHHKNDIEATKKLQNSVKNWLNNWSWELTDEEEYFQKTNWFMVFTSENANQIKEETRKLTEVAPGSLGYVQYWRKAASALSKTLFDGKRQTYVDLAVEWNTKGVPKDVQMKQVRLHLTSFLQQALTKMYRQFGIRMMMFWGYESDGEIFQGM</sequence>
<dbReference type="OrthoDB" id="2651699at2759"/>
<evidence type="ECO:0000313" key="2">
    <source>
        <dbReference type="Proteomes" id="UP000054538"/>
    </source>
</evidence>
<proteinExistence type="predicted"/>
<gene>
    <name evidence="1" type="ORF">PAXRUDRAFT_176036</name>
</gene>
<protein>
    <submittedName>
        <fullName evidence="1">Uncharacterized protein</fullName>
    </submittedName>
</protein>
<dbReference type="InParanoid" id="A0A0D0BS99"/>
<dbReference type="HOGENOM" id="CLU_051706_0_0_1"/>
<dbReference type="Proteomes" id="UP000054538">
    <property type="component" value="Unassembled WGS sequence"/>
</dbReference>
<organism evidence="1 2">
    <name type="scientific">Paxillus rubicundulus Ve08.2h10</name>
    <dbReference type="NCBI Taxonomy" id="930991"/>
    <lineage>
        <taxon>Eukaryota</taxon>
        <taxon>Fungi</taxon>
        <taxon>Dikarya</taxon>
        <taxon>Basidiomycota</taxon>
        <taxon>Agaricomycotina</taxon>
        <taxon>Agaricomycetes</taxon>
        <taxon>Agaricomycetidae</taxon>
        <taxon>Boletales</taxon>
        <taxon>Paxilineae</taxon>
        <taxon>Paxillaceae</taxon>
        <taxon>Paxillus</taxon>
    </lineage>
</organism>
<evidence type="ECO:0000313" key="1">
    <source>
        <dbReference type="EMBL" id="KIK74337.1"/>
    </source>
</evidence>
<dbReference type="AlphaFoldDB" id="A0A0D0BS99"/>
<reference evidence="1 2" key="1">
    <citation type="submission" date="2014-04" db="EMBL/GenBank/DDBJ databases">
        <authorList>
            <consortium name="DOE Joint Genome Institute"/>
            <person name="Kuo A."/>
            <person name="Kohler A."/>
            <person name="Jargeat P."/>
            <person name="Nagy L.G."/>
            <person name="Floudas D."/>
            <person name="Copeland A."/>
            <person name="Barry K.W."/>
            <person name="Cichocki N."/>
            <person name="Veneault-Fourrey C."/>
            <person name="LaButti K."/>
            <person name="Lindquist E.A."/>
            <person name="Lipzen A."/>
            <person name="Lundell T."/>
            <person name="Morin E."/>
            <person name="Murat C."/>
            <person name="Sun H."/>
            <person name="Tunlid A."/>
            <person name="Henrissat B."/>
            <person name="Grigoriev I.V."/>
            <person name="Hibbett D.S."/>
            <person name="Martin F."/>
            <person name="Nordberg H.P."/>
            <person name="Cantor M.N."/>
            <person name="Hua S.X."/>
        </authorList>
    </citation>
    <scope>NUCLEOTIDE SEQUENCE [LARGE SCALE GENOMIC DNA]</scope>
    <source>
        <strain evidence="1 2">Ve08.2h10</strain>
    </source>
</reference>